<dbReference type="PaxDb" id="4097-A0A1S4DH53"/>
<protein>
    <submittedName>
        <fullName evidence="1">Uncharacterized protein</fullName>
    </submittedName>
</protein>
<proteinExistence type="predicted"/>
<dbReference type="AlphaFoldDB" id="A0A1S4DH53"/>
<organism evidence="1">
    <name type="scientific">Nicotiana tabacum</name>
    <name type="common">Common tobacco</name>
    <dbReference type="NCBI Taxonomy" id="4097"/>
    <lineage>
        <taxon>Eukaryota</taxon>
        <taxon>Viridiplantae</taxon>
        <taxon>Streptophyta</taxon>
        <taxon>Embryophyta</taxon>
        <taxon>Tracheophyta</taxon>
        <taxon>Spermatophyta</taxon>
        <taxon>Magnoliopsida</taxon>
        <taxon>eudicotyledons</taxon>
        <taxon>Gunneridae</taxon>
        <taxon>Pentapetalae</taxon>
        <taxon>asterids</taxon>
        <taxon>lamiids</taxon>
        <taxon>Solanales</taxon>
        <taxon>Solanaceae</taxon>
        <taxon>Nicotianoideae</taxon>
        <taxon>Nicotianeae</taxon>
        <taxon>Nicotiana</taxon>
    </lineage>
</organism>
<dbReference type="PANTHER" id="PTHR33067">
    <property type="entry name" value="RNA-DIRECTED DNA POLYMERASE-RELATED"/>
    <property type="match status" value="1"/>
</dbReference>
<dbReference type="PANTHER" id="PTHR33067:SF32">
    <property type="entry name" value="ASPARTIC PEPTIDASE DDI1-TYPE DOMAIN-CONTAINING PROTEIN"/>
    <property type="match status" value="1"/>
</dbReference>
<dbReference type="KEGG" id="nta:107829739"/>
<evidence type="ECO:0000313" key="1">
    <source>
        <dbReference type="RefSeq" id="XP_016512695.1"/>
    </source>
</evidence>
<dbReference type="OrthoDB" id="10274380at2759"/>
<gene>
    <name evidence="1" type="primary">LOC107829739</name>
</gene>
<name>A0A1S4DH53_TOBAC</name>
<dbReference type="RefSeq" id="XP_016512695.1">
    <property type="nucleotide sequence ID" value="XM_016657209.1"/>
</dbReference>
<reference evidence="1" key="1">
    <citation type="submission" date="2025-08" db="UniProtKB">
        <authorList>
            <consortium name="RefSeq"/>
        </authorList>
    </citation>
    <scope>IDENTIFICATION</scope>
</reference>
<accession>A0A1S4DH53</accession>
<sequence length="184" mass="21183">MEAKARTEIVELGTVVQPQPIEMPDNEERSVIEAARPNLTKMIQAILKPDITGHFELKQYMKLKKSEKTSIARPPPPFPQRLKKKSDDRMFNKVFDMLSQIQLNLPLIDVLREISKYAKYIKDIMANKRRLTEFEIMALTEEYTSGIQRKLPQKLKDPRSFTIPVRIGEVDMGRALCDLGASII</sequence>